<protein>
    <submittedName>
        <fullName evidence="2">Uncharacterized protein LOC101240115 isoform X1</fullName>
    </submittedName>
</protein>
<evidence type="ECO:0000313" key="2">
    <source>
        <dbReference type="RefSeq" id="XP_065647403.1"/>
    </source>
</evidence>
<evidence type="ECO:0000313" key="1">
    <source>
        <dbReference type="Proteomes" id="UP001652625"/>
    </source>
</evidence>
<keyword evidence="1" id="KW-1185">Reference proteome</keyword>
<accession>A0ABM4BEK2</accession>
<dbReference type="Proteomes" id="UP001652625">
    <property type="component" value="Chromosome 02"/>
</dbReference>
<sequence length="366" mass="41825">MSFISTQRQYIISFILTIYLSIVFSEDWYAQNSRVPLKQQTNKRSYATIQDVSFDDYSNIKQINNVGNSKSHFMLHRKARDLQDLIAKTTKAIPNVRLVAKSMSTSAAQIGFDRMRKMVKRQQQQQLQQFAVKPIPLSNLIKNPSELNIQNSIPGLQQAPSLYNFNYQQYPGYDTAQIYPQYNVYGAIPYPLYENSYFPQYQVTKRMFFPYSTSYSDSSTTSPPHFQYPYSNAYARAYITNMEQQGAVLDQSSPIPSNLQDLPSMGSSLGISQGLIDLENDVNGFNQAIQYMKEAFISQDTEGDTNLSEKLNSPKETVGVKKDLVTKQKKSSAQLIDAYKKTLESKNRLEDKLVNYFTNYVCGDDC</sequence>
<proteinExistence type="predicted"/>
<dbReference type="RefSeq" id="XP_065647403.1">
    <property type="nucleotide sequence ID" value="XM_065791331.1"/>
</dbReference>
<dbReference type="GeneID" id="101240115"/>
<name>A0ABM4BEK2_HYDVU</name>
<reference evidence="1" key="1">
    <citation type="submission" date="2025-05" db="UniProtKB">
        <authorList>
            <consortium name="RefSeq"/>
        </authorList>
    </citation>
    <scope>NUCLEOTIDE SEQUENCE [LARGE SCALE GENOMIC DNA]</scope>
</reference>
<reference evidence="2" key="2">
    <citation type="submission" date="2025-08" db="UniProtKB">
        <authorList>
            <consortium name="RefSeq"/>
        </authorList>
    </citation>
    <scope>IDENTIFICATION</scope>
</reference>
<gene>
    <name evidence="2" type="primary">LOC101240115</name>
</gene>
<organism evidence="1 2">
    <name type="scientific">Hydra vulgaris</name>
    <name type="common">Hydra</name>
    <name type="synonym">Hydra attenuata</name>
    <dbReference type="NCBI Taxonomy" id="6087"/>
    <lineage>
        <taxon>Eukaryota</taxon>
        <taxon>Metazoa</taxon>
        <taxon>Cnidaria</taxon>
        <taxon>Hydrozoa</taxon>
        <taxon>Hydroidolina</taxon>
        <taxon>Anthoathecata</taxon>
        <taxon>Aplanulata</taxon>
        <taxon>Hydridae</taxon>
        <taxon>Hydra</taxon>
    </lineage>
</organism>